<dbReference type="Gene3D" id="3.30.420.10">
    <property type="entry name" value="Ribonuclease H-like superfamily/Ribonuclease H"/>
    <property type="match status" value="1"/>
</dbReference>
<dbReference type="PANTHER" id="PTHR47074">
    <property type="entry name" value="BNAC02G40300D PROTEIN"/>
    <property type="match status" value="1"/>
</dbReference>
<keyword evidence="3" id="KW-1185">Reference proteome</keyword>
<reference evidence="2" key="1">
    <citation type="journal article" date="2023" name="Plant J.">
        <title>Genome sequences and population genomics provide insights into the demographic history, inbreeding, and mutation load of two 'living fossil' tree species of Dipteronia.</title>
        <authorList>
            <person name="Feng Y."/>
            <person name="Comes H.P."/>
            <person name="Chen J."/>
            <person name="Zhu S."/>
            <person name="Lu R."/>
            <person name="Zhang X."/>
            <person name="Li P."/>
            <person name="Qiu J."/>
            <person name="Olsen K.M."/>
            <person name="Qiu Y."/>
        </authorList>
    </citation>
    <scope>NUCLEOTIDE SEQUENCE</scope>
    <source>
        <strain evidence="2">NBL</strain>
    </source>
</reference>
<dbReference type="Pfam" id="PF13456">
    <property type="entry name" value="RVT_3"/>
    <property type="match status" value="1"/>
</dbReference>
<dbReference type="InterPro" id="IPR044730">
    <property type="entry name" value="RNase_H-like_dom_plant"/>
</dbReference>
<comment type="caution">
    <text evidence="2">The sequence shown here is derived from an EMBL/GenBank/DDBJ whole genome shotgun (WGS) entry which is preliminary data.</text>
</comment>
<dbReference type="GO" id="GO:0004523">
    <property type="term" value="F:RNA-DNA hybrid ribonuclease activity"/>
    <property type="evidence" value="ECO:0007669"/>
    <property type="project" value="InterPro"/>
</dbReference>
<gene>
    <name evidence="2" type="ORF">Dsin_013251</name>
</gene>
<dbReference type="InterPro" id="IPR052929">
    <property type="entry name" value="RNase_H-like_EbsB-rel"/>
</dbReference>
<dbReference type="PANTHER" id="PTHR47074:SF11">
    <property type="entry name" value="REVERSE TRANSCRIPTASE-LIKE PROTEIN"/>
    <property type="match status" value="1"/>
</dbReference>
<dbReference type="InterPro" id="IPR036397">
    <property type="entry name" value="RNaseH_sf"/>
</dbReference>
<dbReference type="GO" id="GO:0003676">
    <property type="term" value="F:nucleic acid binding"/>
    <property type="evidence" value="ECO:0007669"/>
    <property type="project" value="InterPro"/>
</dbReference>
<dbReference type="CDD" id="cd06222">
    <property type="entry name" value="RNase_H_like"/>
    <property type="match status" value="1"/>
</dbReference>
<organism evidence="2 3">
    <name type="scientific">Dipteronia sinensis</name>
    <dbReference type="NCBI Taxonomy" id="43782"/>
    <lineage>
        <taxon>Eukaryota</taxon>
        <taxon>Viridiplantae</taxon>
        <taxon>Streptophyta</taxon>
        <taxon>Embryophyta</taxon>
        <taxon>Tracheophyta</taxon>
        <taxon>Spermatophyta</taxon>
        <taxon>Magnoliopsida</taxon>
        <taxon>eudicotyledons</taxon>
        <taxon>Gunneridae</taxon>
        <taxon>Pentapetalae</taxon>
        <taxon>rosids</taxon>
        <taxon>malvids</taxon>
        <taxon>Sapindales</taxon>
        <taxon>Sapindaceae</taxon>
        <taxon>Hippocastanoideae</taxon>
        <taxon>Acereae</taxon>
        <taxon>Dipteronia</taxon>
    </lineage>
</organism>
<evidence type="ECO:0000313" key="2">
    <source>
        <dbReference type="EMBL" id="KAK3219281.1"/>
    </source>
</evidence>
<dbReference type="EMBL" id="JANJYJ010000004">
    <property type="protein sequence ID" value="KAK3219281.1"/>
    <property type="molecule type" value="Genomic_DNA"/>
</dbReference>
<proteinExistence type="predicted"/>
<dbReference type="InterPro" id="IPR012337">
    <property type="entry name" value="RNaseH-like_sf"/>
</dbReference>
<dbReference type="Proteomes" id="UP001281410">
    <property type="component" value="Unassembled WGS sequence"/>
</dbReference>
<protein>
    <recommendedName>
        <fullName evidence="1">RNase H type-1 domain-containing protein</fullName>
    </recommendedName>
</protein>
<dbReference type="InterPro" id="IPR002156">
    <property type="entry name" value="RNaseH_domain"/>
</dbReference>
<evidence type="ECO:0000259" key="1">
    <source>
        <dbReference type="Pfam" id="PF13456"/>
    </source>
</evidence>
<dbReference type="SUPFAM" id="SSF53098">
    <property type="entry name" value="Ribonuclease H-like"/>
    <property type="match status" value="1"/>
</dbReference>
<dbReference type="AlphaFoldDB" id="A0AAE0AJK3"/>
<name>A0AAE0AJK3_9ROSI</name>
<sequence length="296" mass="32980">MTNTDDTLFWHFDKGGGYSVRSGYKVGVHPSCSLELPQSCSVRSSVSFITNLKWSDKASALDFLYFNSKILGKYELEYLCVILWRCWWRRNQLVHHVEARSDEDIVEWAGNFLDEFRKAEEGKSDKSIVPKFNQNTRWGGPLDGMLKINTDAAVCSNRKIIGIGIVIRDHEGCVLGCSSLSIVANYSPQVAEATAILRGILFAVDTGLLPAVVESDAKSVVDLIIAVAPPLGNVGTVITDILRLTKHYNIRVLFTPRCANMVAHILAKVPPVAEDRFYLEEYPSHVENFVLADKAM</sequence>
<accession>A0AAE0AJK3</accession>
<evidence type="ECO:0000313" key="3">
    <source>
        <dbReference type="Proteomes" id="UP001281410"/>
    </source>
</evidence>
<feature type="domain" description="RNase H type-1" evidence="1">
    <location>
        <begin position="149"/>
        <end position="268"/>
    </location>
</feature>